<organism evidence="1 2">
    <name type="scientific">Caerostris darwini</name>
    <dbReference type="NCBI Taxonomy" id="1538125"/>
    <lineage>
        <taxon>Eukaryota</taxon>
        <taxon>Metazoa</taxon>
        <taxon>Ecdysozoa</taxon>
        <taxon>Arthropoda</taxon>
        <taxon>Chelicerata</taxon>
        <taxon>Arachnida</taxon>
        <taxon>Araneae</taxon>
        <taxon>Araneomorphae</taxon>
        <taxon>Entelegynae</taxon>
        <taxon>Araneoidea</taxon>
        <taxon>Araneidae</taxon>
        <taxon>Caerostris</taxon>
    </lineage>
</organism>
<name>A0AAV4PZL0_9ARAC</name>
<proteinExistence type="predicted"/>
<accession>A0AAV4PZL0</accession>
<reference evidence="1 2" key="1">
    <citation type="submission" date="2021-06" db="EMBL/GenBank/DDBJ databases">
        <title>Caerostris darwini draft genome.</title>
        <authorList>
            <person name="Kono N."/>
            <person name="Arakawa K."/>
        </authorList>
    </citation>
    <scope>NUCLEOTIDE SEQUENCE [LARGE SCALE GENOMIC DNA]</scope>
</reference>
<dbReference type="AlphaFoldDB" id="A0AAV4PZL0"/>
<dbReference type="Proteomes" id="UP001054837">
    <property type="component" value="Unassembled WGS sequence"/>
</dbReference>
<keyword evidence="2" id="KW-1185">Reference proteome</keyword>
<comment type="caution">
    <text evidence="1">The sequence shown here is derived from an EMBL/GenBank/DDBJ whole genome shotgun (WGS) entry which is preliminary data.</text>
</comment>
<sequence>MTSEPLSDLHIYSRPPQQCPCHLAHCIGLQLVVIGRVSNVRESQYRFRNYIECQSLDNTRSAAHSQEKSGMKYKWGPLFAFKCATEFKSDR</sequence>
<protein>
    <submittedName>
        <fullName evidence="1">Uncharacterized protein</fullName>
    </submittedName>
</protein>
<evidence type="ECO:0000313" key="1">
    <source>
        <dbReference type="EMBL" id="GIY01316.1"/>
    </source>
</evidence>
<evidence type="ECO:0000313" key="2">
    <source>
        <dbReference type="Proteomes" id="UP001054837"/>
    </source>
</evidence>
<dbReference type="EMBL" id="BPLQ01003556">
    <property type="protein sequence ID" value="GIY01316.1"/>
    <property type="molecule type" value="Genomic_DNA"/>
</dbReference>
<gene>
    <name evidence="1" type="ORF">CDAR_407971</name>
</gene>